<name>A0ABP1Q3P7_9HEXA</name>
<evidence type="ECO:0000313" key="2">
    <source>
        <dbReference type="Proteomes" id="UP001642540"/>
    </source>
</evidence>
<dbReference type="Proteomes" id="UP001642540">
    <property type="component" value="Unassembled WGS sequence"/>
</dbReference>
<gene>
    <name evidence="1" type="ORF">ODALV1_LOCUS6840</name>
</gene>
<reference evidence="1 2" key="1">
    <citation type="submission" date="2024-08" db="EMBL/GenBank/DDBJ databases">
        <authorList>
            <person name="Cucini C."/>
            <person name="Frati F."/>
        </authorList>
    </citation>
    <scope>NUCLEOTIDE SEQUENCE [LARGE SCALE GENOMIC DNA]</scope>
</reference>
<comment type="caution">
    <text evidence="1">The sequence shown here is derived from an EMBL/GenBank/DDBJ whole genome shotgun (WGS) entry which is preliminary data.</text>
</comment>
<accession>A0ABP1Q3P7</accession>
<protein>
    <submittedName>
        <fullName evidence="1">Uncharacterized protein</fullName>
    </submittedName>
</protein>
<keyword evidence="2" id="KW-1185">Reference proteome</keyword>
<dbReference type="EMBL" id="CAXLJM020000022">
    <property type="protein sequence ID" value="CAL8087752.1"/>
    <property type="molecule type" value="Genomic_DNA"/>
</dbReference>
<proteinExistence type="predicted"/>
<evidence type="ECO:0000313" key="1">
    <source>
        <dbReference type="EMBL" id="CAL8087752.1"/>
    </source>
</evidence>
<organism evidence="1 2">
    <name type="scientific">Orchesella dallaii</name>
    <dbReference type="NCBI Taxonomy" id="48710"/>
    <lineage>
        <taxon>Eukaryota</taxon>
        <taxon>Metazoa</taxon>
        <taxon>Ecdysozoa</taxon>
        <taxon>Arthropoda</taxon>
        <taxon>Hexapoda</taxon>
        <taxon>Collembola</taxon>
        <taxon>Entomobryomorpha</taxon>
        <taxon>Entomobryoidea</taxon>
        <taxon>Orchesellidae</taxon>
        <taxon>Orchesellinae</taxon>
        <taxon>Orchesella</taxon>
    </lineage>
</organism>
<sequence>MDLRIWEDTGSLAIEELNHAERKLLMMIQSEESQDKFRFKHPKTIRDDNGLIRMETKILRRDDLKLFICPILLPKEQIDLKFILPRSPWWEVFWERMLGTMKKATMKKKLMGKIPASRRRKLLRELAEP</sequence>